<evidence type="ECO:0000313" key="2">
    <source>
        <dbReference type="EMBL" id="RDW20835.1"/>
    </source>
</evidence>
<reference evidence="3" key="1">
    <citation type="submission" date="2017-11" db="EMBL/GenBank/DDBJ databases">
        <authorList>
            <person name="Zhu W."/>
        </authorList>
    </citation>
    <scope>NUCLEOTIDE SEQUENCE [LARGE SCALE GENOMIC DNA]</scope>
    <source>
        <strain evidence="3">CAU 1183</strain>
    </source>
</reference>
<dbReference type="OrthoDB" id="2914564at2"/>
<dbReference type="AlphaFoldDB" id="A0A3D8Q1E7"/>
<feature type="region of interest" description="Disordered" evidence="1">
    <location>
        <begin position="144"/>
        <end position="177"/>
    </location>
</feature>
<organism evidence="2 3">
    <name type="scientific">Oceanobacillus arenosus</name>
    <dbReference type="NCBI Taxonomy" id="1229153"/>
    <lineage>
        <taxon>Bacteria</taxon>
        <taxon>Bacillati</taxon>
        <taxon>Bacillota</taxon>
        <taxon>Bacilli</taxon>
        <taxon>Bacillales</taxon>
        <taxon>Bacillaceae</taxon>
        <taxon>Oceanobacillus</taxon>
    </lineage>
</organism>
<gene>
    <name evidence="2" type="ORF">CWR48_04625</name>
</gene>
<feature type="compositionally biased region" description="Polar residues" evidence="1">
    <location>
        <begin position="157"/>
        <end position="168"/>
    </location>
</feature>
<evidence type="ECO:0000256" key="1">
    <source>
        <dbReference type="SAM" id="MobiDB-lite"/>
    </source>
</evidence>
<name>A0A3D8Q1E7_9BACI</name>
<evidence type="ECO:0000313" key="3">
    <source>
        <dbReference type="Proteomes" id="UP000257143"/>
    </source>
</evidence>
<proteinExistence type="predicted"/>
<comment type="caution">
    <text evidence="2">The sequence shown here is derived from an EMBL/GenBank/DDBJ whole genome shotgun (WGS) entry which is preliminary data.</text>
</comment>
<protein>
    <submittedName>
        <fullName evidence="2">Cytosolic protein</fullName>
    </submittedName>
</protein>
<accession>A0A3D8Q1E7</accession>
<sequence>MITAYNKDVQHYLIGNSLSSKRKATIIEHIENAVNALGESFERLFPSRSKRKDVMDHVIYLLSGNGICKISASTLAEKADCSVRTVNAAVKSLKQTNEILVAGLADGKNKYIFVLKSHGNFKEIMKDVFYINADQIADQNAELENSKPLDTEGIESGKTSSNNNNSIKFKQEKDNKENVQQSIEKEFIEAQNDTEKEFKRINEYYVNEHQEMMYYAIKSGYYHESIKLNASIIGLRVGSNCDKHMFHHAQKALMKLDKYLLNGGTVLESIPALFTKMYADNLNYNFTNKDKKEDRKSIKHLLYNWLEEDGSVIV</sequence>
<dbReference type="RefSeq" id="WP_115771881.1">
    <property type="nucleotide sequence ID" value="NZ_PIOC01000008.1"/>
</dbReference>
<dbReference type="Proteomes" id="UP000257143">
    <property type="component" value="Unassembled WGS sequence"/>
</dbReference>
<keyword evidence="3" id="KW-1185">Reference proteome</keyword>
<dbReference type="EMBL" id="PIOC01000008">
    <property type="protein sequence ID" value="RDW20835.1"/>
    <property type="molecule type" value="Genomic_DNA"/>
</dbReference>